<accession>A0A1K1MZT2</accession>
<evidence type="ECO:0000256" key="2">
    <source>
        <dbReference type="PIRSR" id="PIRSR613078-2"/>
    </source>
</evidence>
<evidence type="ECO:0000256" key="1">
    <source>
        <dbReference type="PIRSR" id="PIRSR613078-1"/>
    </source>
</evidence>
<proteinExistence type="predicted"/>
<dbReference type="EMBL" id="FPIP01000003">
    <property type="protein sequence ID" value="SFW27526.1"/>
    <property type="molecule type" value="Genomic_DNA"/>
</dbReference>
<dbReference type="SUPFAM" id="SSF53254">
    <property type="entry name" value="Phosphoglycerate mutase-like"/>
    <property type="match status" value="1"/>
</dbReference>
<feature type="binding site" evidence="2">
    <location>
        <begin position="10"/>
        <end position="17"/>
    </location>
    <ligand>
        <name>substrate</name>
    </ligand>
</feature>
<dbReference type="CDD" id="cd07067">
    <property type="entry name" value="HP_PGM_like"/>
    <property type="match status" value="1"/>
</dbReference>
<sequence length="213" mass="24098">MKGYRISILRHGMTEANEKGVYIGSTDLPLSNKGAADLAAKMDEFDYPTVHRVYTSPLKRCTETADILFPYTEVVPVDDLRELDFGDFENKSIDELAKREDYNKWLRGGKDNRPPNGESLEEMTARCYKALHAIIMDMMESGLTHCAVITHGGIISNMLSCFGLPKYDPKTLSCDFGMGFELMVTAQMWLNSQAFEILGYCPYEKLDEADDEY</sequence>
<evidence type="ECO:0000313" key="3">
    <source>
        <dbReference type="EMBL" id="SFW27526.1"/>
    </source>
</evidence>
<evidence type="ECO:0000313" key="4">
    <source>
        <dbReference type="Proteomes" id="UP000183461"/>
    </source>
</evidence>
<gene>
    <name evidence="3" type="ORF">SAMN02910280_1458</name>
</gene>
<feature type="active site" description="Proton donor/acceptor" evidence="1">
    <location>
        <position position="82"/>
    </location>
</feature>
<reference evidence="3 4" key="1">
    <citation type="submission" date="2016-11" db="EMBL/GenBank/DDBJ databases">
        <authorList>
            <person name="Jaros S."/>
            <person name="Januszkiewicz K."/>
            <person name="Wedrychowicz H."/>
        </authorList>
    </citation>
    <scope>NUCLEOTIDE SEQUENCE [LARGE SCALE GENOMIC DNA]</scope>
    <source>
        <strain evidence="3 4">YL228</strain>
    </source>
</reference>
<dbReference type="Gene3D" id="3.40.50.1240">
    <property type="entry name" value="Phosphoglycerate mutase-like"/>
    <property type="match status" value="1"/>
</dbReference>
<dbReference type="AlphaFoldDB" id="A0A1K1MZT2"/>
<dbReference type="InterPro" id="IPR050275">
    <property type="entry name" value="PGM_Phosphatase"/>
</dbReference>
<dbReference type="InterPro" id="IPR029033">
    <property type="entry name" value="His_PPase_superfam"/>
</dbReference>
<dbReference type="PANTHER" id="PTHR48100">
    <property type="entry name" value="BROAD-SPECIFICITY PHOSPHATASE YOR283W-RELATED"/>
    <property type="match status" value="1"/>
</dbReference>
<organism evidence="3 4">
    <name type="scientific">Ruminococcus flavefaciens</name>
    <dbReference type="NCBI Taxonomy" id="1265"/>
    <lineage>
        <taxon>Bacteria</taxon>
        <taxon>Bacillati</taxon>
        <taxon>Bacillota</taxon>
        <taxon>Clostridia</taxon>
        <taxon>Eubacteriales</taxon>
        <taxon>Oscillospiraceae</taxon>
        <taxon>Ruminococcus</taxon>
    </lineage>
</organism>
<dbReference type="SMART" id="SM00855">
    <property type="entry name" value="PGAM"/>
    <property type="match status" value="1"/>
</dbReference>
<protein>
    <submittedName>
        <fullName evidence="3">Alpha-ribazole phosphatase</fullName>
    </submittedName>
</protein>
<dbReference type="Proteomes" id="UP000183461">
    <property type="component" value="Unassembled WGS sequence"/>
</dbReference>
<dbReference type="Pfam" id="PF00300">
    <property type="entry name" value="His_Phos_1"/>
    <property type="match status" value="1"/>
</dbReference>
<dbReference type="GO" id="GO:0016791">
    <property type="term" value="F:phosphatase activity"/>
    <property type="evidence" value="ECO:0007669"/>
    <property type="project" value="TreeGrafter"/>
</dbReference>
<feature type="binding site" evidence="2">
    <location>
        <position position="60"/>
    </location>
    <ligand>
        <name>substrate</name>
    </ligand>
</feature>
<name>A0A1K1MZT2_RUMFL</name>
<feature type="active site" description="Tele-phosphohistidine intermediate" evidence="1">
    <location>
        <position position="11"/>
    </location>
</feature>
<dbReference type="RefSeq" id="WP_072299797.1">
    <property type="nucleotide sequence ID" value="NZ_FPIP01000003.1"/>
</dbReference>
<dbReference type="InterPro" id="IPR013078">
    <property type="entry name" value="His_Pase_superF_clade-1"/>
</dbReference>